<proteinExistence type="predicted"/>
<name>A0A6A6IIP4_9PLEO</name>
<dbReference type="Pfam" id="PF25534">
    <property type="entry name" value="DUF7918"/>
    <property type="match status" value="1"/>
</dbReference>
<accession>A0A6A6IIP4</accession>
<sequence>MPTYRSITLTLHSQFDIETLPEYLPRPQAYYTERDIVGNVPPLIDEKASICSVYVPALPGSQFWIGYSVSPPVPEDQQFLFKLFINGTHIVSWSTGKEERWRGKTMFGLYEREDESGKRRTEKRVLCFTSPDKKDGQWKDVPDAFDEESYMELRVHRAHARKRIERKIEDFKKTEHAKSRRGVDLVNAGRAGPEQPKRFYKFALIDPTDQPFATFRYYYRTWEQINQLDLLKDGVGEPGDDTDMSVIEPYEGPDMVPQEPEGSEGVIEGEPGDVFGPSDEGTTDFQPRAYVPSGAPGSRTSGRYSIEQALAECHSGGVTLPQFYRLSIPPSCRLYPPAPSSRPLPSLPRKNDTSPRETSYRPHPAYPVDEWAIRTPSPVKSIRDGISTPPLGKRRGFTPTSLMNAIATTWKRRGTPSSELTSDSGSRNAPRSVSRGDG</sequence>
<feature type="region of interest" description="Disordered" evidence="1">
    <location>
        <begin position="379"/>
        <end position="438"/>
    </location>
</feature>
<evidence type="ECO:0000256" key="1">
    <source>
        <dbReference type="SAM" id="MobiDB-lite"/>
    </source>
</evidence>
<dbReference type="InterPro" id="IPR057678">
    <property type="entry name" value="DUF7918"/>
</dbReference>
<evidence type="ECO:0000313" key="4">
    <source>
        <dbReference type="Proteomes" id="UP000800094"/>
    </source>
</evidence>
<evidence type="ECO:0000259" key="2">
    <source>
        <dbReference type="Pfam" id="PF25534"/>
    </source>
</evidence>
<feature type="compositionally biased region" description="Basic and acidic residues" evidence="1">
    <location>
        <begin position="349"/>
        <end position="360"/>
    </location>
</feature>
<organism evidence="3 4">
    <name type="scientific">Trematosphaeria pertusa</name>
    <dbReference type="NCBI Taxonomy" id="390896"/>
    <lineage>
        <taxon>Eukaryota</taxon>
        <taxon>Fungi</taxon>
        <taxon>Dikarya</taxon>
        <taxon>Ascomycota</taxon>
        <taxon>Pezizomycotina</taxon>
        <taxon>Dothideomycetes</taxon>
        <taxon>Pleosporomycetidae</taxon>
        <taxon>Pleosporales</taxon>
        <taxon>Massarineae</taxon>
        <taxon>Trematosphaeriaceae</taxon>
        <taxon>Trematosphaeria</taxon>
    </lineage>
</organism>
<feature type="compositionally biased region" description="Pro residues" evidence="1">
    <location>
        <begin position="336"/>
        <end position="346"/>
    </location>
</feature>
<dbReference type="OrthoDB" id="436496at2759"/>
<dbReference type="Proteomes" id="UP000800094">
    <property type="component" value="Unassembled WGS sequence"/>
</dbReference>
<dbReference type="RefSeq" id="XP_033684444.1">
    <property type="nucleotide sequence ID" value="XM_033825868.1"/>
</dbReference>
<feature type="compositionally biased region" description="Polar residues" evidence="1">
    <location>
        <begin position="398"/>
        <end position="407"/>
    </location>
</feature>
<feature type="region of interest" description="Disordered" evidence="1">
    <location>
        <begin position="336"/>
        <end position="367"/>
    </location>
</feature>
<feature type="compositionally biased region" description="Polar residues" evidence="1">
    <location>
        <begin position="415"/>
        <end position="431"/>
    </location>
</feature>
<reference evidence="3" key="1">
    <citation type="journal article" date="2020" name="Stud. Mycol.">
        <title>101 Dothideomycetes genomes: a test case for predicting lifestyles and emergence of pathogens.</title>
        <authorList>
            <person name="Haridas S."/>
            <person name="Albert R."/>
            <person name="Binder M."/>
            <person name="Bloem J."/>
            <person name="Labutti K."/>
            <person name="Salamov A."/>
            <person name="Andreopoulos B."/>
            <person name="Baker S."/>
            <person name="Barry K."/>
            <person name="Bills G."/>
            <person name="Bluhm B."/>
            <person name="Cannon C."/>
            <person name="Castanera R."/>
            <person name="Culley D."/>
            <person name="Daum C."/>
            <person name="Ezra D."/>
            <person name="Gonzalez J."/>
            <person name="Henrissat B."/>
            <person name="Kuo A."/>
            <person name="Liang C."/>
            <person name="Lipzen A."/>
            <person name="Lutzoni F."/>
            <person name="Magnuson J."/>
            <person name="Mondo S."/>
            <person name="Nolan M."/>
            <person name="Ohm R."/>
            <person name="Pangilinan J."/>
            <person name="Park H.-J."/>
            <person name="Ramirez L."/>
            <person name="Alfaro M."/>
            <person name="Sun H."/>
            <person name="Tritt A."/>
            <person name="Yoshinaga Y."/>
            <person name="Zwiers L.-H."/>
            <person name="Turgeon B."/>
            <person name="Goodwin S."/>
            <person name="Spatafora J."/>
            <person name="Crous P."/>
            <person name="Grigoriev I."/>
        </authorList>
    </citation>
    <scope>NUCLEOTIDE SEQUENCE</scope>
    <source>
        <strain evidence="3">CBS 122368</strain>
    </source>
</reference>
<protein>
    <recommendedName>
        <fullName evidence="2">DUF7918 domain-containing protein</fullName>
    </recommendedName>
</protein>
<keyword evidence="4" id="KW-1185">Reference proteome</keyword>
<dbReference type="GeneID" id="54579198"/>
<dbReference type="EMBL" id="ML987195">
    <property type="protein sequence ID" value="KAF2249440.1"/>
    <property type="molecule type" value="Genomic_DNA"/>
</dbReference>
<dbReference type="AlphaFoldDB" id="A0A6A6IIP4"/>
<feature type="domain" description="DUF7918" evidence="2">
    <location>
        <begin position="46"/>
        <end position="230"/>
    </location>
</feature>
<gene>
    <name evidence="3" type="ORF">BU26DRAFT_484847</name>
</gene>
<evidence type="ECO:0000313" key="3">
    <source>
        <dbReference type="EMBL" id="KAF2249440.1"/>
    </source>
</evidence>